<dbReference type="AlphaFoldDB" id="A0AA48GIF1"/>
<proteinExistence type="predicted"/>
<name>A0AA48GIF1_9BACT</name>
<protein>
    <recommendedName>
        <fullName evidence="4">Lipoprotein</fullName>
    </recommendedName>
</protein>
<reference evidence="3" key="1">
    <citation type="journal article" date="2023" name="Int. J. Syst. Evol. Microbiol.">
        <title>Mesoterricola silvestris gen. nov., sp. nov., Mesoterricola sediminis sp. nov., Geothrix oryzae sp. nov., Geothrix edaphica sp. nov., Geothrix rubra sp. nov., and Geothrix limicola sp. nov., six novel members of Acidobacteriota isolated from soils.</title>
        <authorList>
            <person name="Itoh H."/>
            <person name="Sugisawa Y."/>
            <person name="Mise K."/>
            <person name="Xu Z."/>
            <person name="Kuniyasu M."/>
            <person name="Ushijima N."/>
            <person name="Kawano K."/>
            <person name="Kobayashi E."/>
            <person name="Shiratori Y."/>
            <person name="Masuda Y."/>
            <person name="Senoo K."/>
        </authorList>
    </citation>
    <scope>NUCLEOTIDE SEQUENCE [LARGE SCALE GENOMIC DNA]</scope>
    <source>
        <strain evidence="3">W79</strain>
    </source>
</reference>
<keyword evidence="1" id="KW-0732">Signal</keyword>
<evidence type="ECO:0000313" key="3">
    <source>
        <dbReference type="Proteomes" id="UP001238179"/>
    </source>
</evidence>
<feature type="chain" id="PRO_5041408286" description="Lipoprotein" evidence="1">
    <location>
        <begin position="18"/>
        <end position="255"/>
    </location>
</feature>
<gene>
    <name evidence="2" type="ORF">METEAL_10360</name>
</gene>
<dbReference type="EMBL" id="AP027080">
    <property type="protein sequence ID" value="BDU71862.1"/>
    <property type="molecule type" value="Genomic_DNA"/>
</dbReference>
<evidence type="ECO:0000313" key="2">
    <source>
        <dbReference type="EMBL" id="BDU71862.1"/>
    </source>
</evidence>
<dbReference type="Proteomes" id="UP001238179">
    <property type="component" value="Chromosome"/>
</dbReference>
<sequence>MRRMVIPCLCLLALACASPLTKLRPGEGGPSLRLGAVTVEDHSRQLKRLRPQGPGEANTPEARRAALDAHGRWLQWAFREEAQACGIAFREDAPYRLELAVTDLGEIRTSYILYGIASGVAWGVGTGLVMHNTRLAVGLGGYELLEESAFWIGGSALFGSFSAPAVLEARLYLPGEAKPFWTETYYVLSGRSLLKERPKAERSDRAIQLEASLQKAVQKLLEDLEAIPGFPARTGERLRDKGLRERILGKAPQGW</sequence>
<accession>A0AA48GIF1</accession>
<organism evidence="2 3">
    <name type="scientific">Mesoterricola silvestris</name>
    <dbReference type="NCBI Taxonomy" id="2927979"/>
    <lineage>
        <taxon>Bacteria</taxon>
        <taxon>Pseudomonadati</taxon>
        <taxon>Acidobacteriota</taxon>
        <taxon>Holophagae</taxon>
        <taxon>Holophagales</taxon>
        <taxon>Holophagaceae</taxon>
        <taxon>Mesoterricola</taxon>
    </lineage>
</organism>
<evidence type="ECO:0008006" key="4">
    <source>
        <dbReference type="Google" id="ProtNLM"/>
    </source>
</evidence>
<evidence type="ECO:0000256" key="1">
    <source>
        <dbReference type="SAM" id="SignalP"/>
    </source>
</evidence>
<dbReference type="RefSeq" id="WP_316414764.1">
    <property type="nucleotide sequence ID" value="NZ_AP027080.1"/>
</dbReference>
<feature type="signal peptide" evidence="1">
    <location>
        <begin position="1"/>
        <end position="17"/>
    </location>
</feature>
<dbReference type="KEGG" id="msil:METEAL_10360"/>
<keyword evidence="3" id="KW-1185">Reference proteome</keyword>
<dbReference type="PROSITE" id="PS51257">
    <property type="entry name" value="PROKAR_LIPOPROTEIN"/>
    <property type="match status" value="1"/>
</dbReference>